<keyword evidence="1 7" id="KW-0963">Cytoplasm</keyword>
<dbReference type="NCBIfam" id="TIGR00194">
    <property type="entry name" value="uvrC"/>
    <property type="match status" value="1"/>
</dbReference>
<keyword evidence="2 7" id="KW-0227">DNA damage</keyword>
<evidence type="ECO:0000256" key="7">
    <source>
        <dbReference type="HAMAP-Rule" id="MF_00203"/>
    </source>
</evidence>
<keyword evidence="4 7" id="KW-0267">Excision nuclease</keyword>
<dbReference type="SUPFAM" id="SSF82771">
    <property type="entry name" value="GIY-YIG endonuclease"/>
    <property type="match status" value="1"/>
</dbReference>
<dbReference type="InterPro" id="IPR035901">
    <property type="entry name" value="GIY-YIG_endonuc_sf"/>
</dbReference>
<protein>
    <recommendedName>
        <fullName evidence="7">UvrABC system protein C</fullName>
        <shortName evidence="7">Protein UvrC</shortName>
    </recommendedName>
    <alternativeName>
        <fullName evidence="7">Excinuclease ABC subunit C</fullName>
    </alternativeName>
</protein>
<accession>A0A9D1GCS1</accession>
<comment type="function">
    <text evidence="7">The UvrABC repair system catalyzes the recognition and processing of DNA lesions. UvrC both incises the 5' and 3' sides of the lesion. The N-terminal half is responsible for the 3' incision and the C-terminal half is responsible for the 5' incision.</text>
</comment>
<dbReference type="GO" id="GO:0009381">
    <property type="term" value="F:excinuclease ABC activity"/>
    <property type="evidence" value="ECO:0007669"/>
    <property type="project" value="UniProtKB-UniRule"/>
</dbReference>
<dbReference type="Proteomes" id="UP000886722">
    <property type="component" value="Unassembled WGS sequence"/>
</dbReference>
<evidence type="ECO:0000313" key="11">
    <source>
        <dbReference type="EMBL" id="HIT38466.1"/>
    </source>
</evidence>
<dbReference type="GO" id="GO:0003677">
    <property type="term" value="F:DNA binding"/>
    <property type="evidence" value="ECO:0007669"/>
    <property type="project" value="UniProtKB-UniRule"/>
</dbReference>
<dbReference type="SUPFAM" id="SSF46600">
    <property type="entry name" value="C-terminal UvrC-binding domain of UvrB"/>
    <property type="match status" value="1"/>
</dbReference>
<comment type="subcellular location">
    <subcellularLocation>
        <location evidence="7">Cytoplasm</location>
    </subcellularLocation>
</comment>
<dbReference type="PROSITE" id="PS50151">
    <property type="entry name" value="UVR"/>
    <property type="match status" value="1"/>
</dbReference>
<name>A0A9D1GCS1_9BACT</name>
<dbReference type="InterPro" id="IPR036876">
    <property type="entry name" value="UVR_dom_sf"/>
</dbReference>
<evidence type="ECO:0000259" key="8">
    <source>
        <dbReference type="PROSITE" id="PS50151"/>
    </source>
</evidence>
<dbReference type="CDD" id="cd10434">
    <property type="entry name" value="GIY-YIG_UvrC_Cho"/>
    <property type="match status" value="1"/>
</dbReference>
<keyword evidence="3 7" id="KW-0228">DNA excision</keyword>
<evidence type="ECO:0000256" key="3">
    <source>
        <dbReference type="ARBA" id="ARBA00022769"/>
    </source>
</evidence>
<feature type="domain" description="UVR" evidence="8">
    <location>
        <begin position="209"/>
        <end position="244"/>
    </location>
</feature>
<organism evidence="11 12">
    <name type="scientific">Candidatus Caccoplasma intestinavium</name>
    <dbReference type="NCBI Taxonomy" id="2840716"/>
    <lineage>
        <taxon>Bacteria</taxon>
        <taxon>Pseudomonadati</taxon>
        <taxon>Bacteroidota</taxon>
        <taxon>Bacteroidia</taxon>
        <taxon>Bacteroidales</taxon>
        <taxon>Bacteroidaceae</taxon>
        <taxon>Bacteroidaceae incertae sedis</taxon>
        <taxon>Candidatus Caccoplasma</taxon>
    </lineage>
</organism>
<dbReference type="GO" id="GO:0006289">
    <property type="term" value="P:nucleotide-excision repair"/>
    <property type="evidence" value="ECO:0007669"/>
    <property type="project" value="UniProtKB-UniRule"/>
</dbReference>
<dbReference type="HAMAP" id="MF_00203">
    <property type="entry name" value="UvrC"/>
    <property type="match status" value="1"/>
</dbReference>
<dbReference type="NCBIfam" id="NF001824">
    <property type="entry name" value="PRK00558.1-5"/>
    <property type="match status" value="1"/>
</dbReference>
<dbReference type="InterPro" id="IPR038476">
    <property type="entry name" value="UvrC_RNase_H_dom_sf"/>
</dbReference>
<evidence type="ECO:0000256" key="6">
    <source>
        <dbReference type="ARBA" id="ARBA00023236"/>
    </source>
</evidence>
<evidence type="ECO:0000259" key="9">
    <source>
        <dbReference type="PROSITE" id="PS50164"/>
    </source>
</evidence>
<dbReference type="GO" id="GO:0005737">
    <property type="term" value="C:cytoplasm"/>
    <property type="evidence" value="ECO:0007669"/>
    <property type="project" value="UniProtKB-SubCell"/>
</dbReference>
<gene>
    <name evidence="7 11" type="primary">uvrC</name>
    <name evidence="11" type="ORF">IAD06_00275</name>
</gene>
<dbReference type="AlphaFoldDB" id="A0A9D1GCS1"/>
<dbReference type="Pfam" id="PF22920">
    <property type="entry name" value="UvrC_RNaseH"/>
    <property type="match status" value="1"/>
</dbReference>
<reference evidence="11" key="2">
    <citation type="journal article" date="2021" name="PeerJ">
        <title>Extensive microbial diversity within the chicken gut microbiome revealed by metagenomics and culture.</title>
        <authorList>
            <person name="Gilroy R."/>
            <person name="Ravi A."/>
            <person name="Getino M."/>
            <person name="Pursley I."/>
            <person name="Horton D.L."/>
            <person name="Alikhan N.F."/>
            <person name="Baker D."/>
            <person name="Gharbi K."/>
            <person name="Hall N."/>
            <person name="Watson M."/>
            <person name="Adriaenssens E.M."/>
            <person name="Foster-Nyarko E."/>
            <person name="Jarju S."/>
            <person name="Secka A."/>
            <person name="Antonio M."/>
            <person name="Oren A."/>
            <person name="Chaudhuri R.R."/>
            <person name="La Ragione R."/>
            <person name="Hildebrand F."/>
            <person name="Pallen M.J."/>
        </authorList>
    </citation>
    <scope>NUCLEOTIDE SEQUENCE</scope>
    <source>
        <strain evidence="11">21143</strain>
    </source>
</reference>
<dbReference type="PANTHER" id="PTHR30562:SF1">
    <property type="entry name" value="UVRABC SYSTEM PROTEIN C"/>
    <property type="match status" value="1"/>
</dbReference>
<evidence type="ECO:0000256" key="4">
    <source>
        <dbReference type="ARBA" id="ARBA00022881"/>
    </source>
</evidence>
<evidence type="ECO:0000313" key="12">
    <source>
        <dbReference type="Proteomes" id="UP000886722"/>
    </source>
</evidence>
<dbReference type="PROSITE" id="PS50165">
    <property type="entry name" value="UVRC"/>
    <property type="match status" value="1"/>
</dbReference>
<reference evidence="11" key="1">
    <citation type="submission" date="2020-10" db="EMBL/GenBank/DDBJ databases">
        <authorList>
            <person name="Gilroy R."/>
        </authorList>
    </citation>
    <scope>NUCLEOTIDE SEQUENCE</scope>
    <source>
        <strain evidence="11">21143</strain>
    </source>
</reference>
<evidence type="ECO:0000259" key="10">
    <source>
        <dbReference type="PROSITE" id="PS50165"/>
    </source>
</evidence>
<dbReference type="Gene3D" id="1.10.150.20">
    <property type="entry name" value="5' to 3' exonuclease, C-terminal subdomain"/>
    <property type="match status" value="1"/>
</dbReference>
<dbReference type="EMBL" id="DVKT01000001">
    <property type="protein sequence ID" value="HIT38466.1"/>
    <property type="molecule type" value="Genomic_DNA"/>
</dbReference>
<dbReference type="InterPro" id="IPR004791">
    <property type="entry name" value="UvrC"/>
</dbReference>
<dbReference type="GO" id="GO:0009432">
    <property type="term" value="P:SOS response"/>
    <property type="evidence" value="ECO:0007669"/>
    <property type="project" value="UniProtKB-UniRule"/>
</dbReference>
<dbReference type="InterPro" id="IPR001943">
    <property type="entry name" value="UVR_dom"/>
</dbReference>
<dbReference type="Pfam" id="PF08459">
    <property type="entry name" value="UvrC_RNaseH_dom"/>
    <property type="match status" value="1"/>
</dbReference>
<dbReference type="InterPro" id="IPR050066">
    <property type="entry name" value="UvrABC_protein_C"/>
</dbReference>
<evidence type="ECO:0000256" key="5">
    <source>
        <dbReference type="ARBA" id="ARBA00023204"/>
    </source>
</evidence>
<dbReference type="Pfam" id="PF01541">
    <property type="entry name" value="GIY-YIG"/>
    <property type="match status" value="1"/>
</dbReference>
<dbReference type="InterPro" id="IPR047296">
    <property type="entry name" value="GIY-YIG_UvrC_Cho"/>
</dbReference>
<dbReference type="PANTHER" id="PTHR30562">
    <property type="entry name" value="UVRC/OXIDOREDUCTASE"/>
    <property type="match status" value="1"/>
</dbReference>
<dbReference type="PROSITE" id="PS50164">
    <property type="entry name" value="GIY_YIG"/>
    <property type="match status" value="1"/>
</dbReference>
<keyword evidence="6 7" id="KW-0742">SOS response</keyword>
<dbReference type="SMART" id="SM00465">
    <property type="entry name" value="GIYc"/>
    <property type="match status" value="1"/>
</dbReference>
<dbReference type="InterPro" id="IPR001162">
    <property type="entry name" value="UvrC_RNase_H_dom"/>
</dbReference>
<comment type="caution">
    <text evidence="11">The sequence shown here is derived from an EMBL/GenBank/DDBJ whole genome shotgun (WGS) entry which is preliminary data.</text>
</comment>
<evidence type="ECO:0000256" key="2">
    <source>
        <dbReference type="ARBA" id="ARBA00022763"/>
    </source>
</evidence>
<comment type="subunit">
    <text evidence="7">Interacts with UvrB in an incision complex.</text>
</comment>
<dbReference type="FunFam" id="3.40.1440.10:FF:000001">
    <property type="entry name" value="UvrABC system protein C"/>
    <property type="match status" value="1"/>
</dbReference>
<dbReference type="Gene3D" id="3.30.420.340">
    <property type="entry name" value="UvrC, RNAse H endonuclease domain"/>
    <property type="match status" value="1"/>
</dbReference>
<evidence type="ECO:0000256" key="1">
    <source>
        <dbReference type="ARBA" id="ARBA00022490"/>
    </source>
</evidence>
<sequence>MATKNEHIQHILSLLPDSPGVYQYFDKEGNIIYVGKAKNLKRRVSSYFNKNHESLRTTILVRNICDIKYTVVKSEEDALHLENSFIKEYKPRYNVLLKDDKTYPWITIRNEHFPRVFLTRKVIHDGSKYYGPYAHVQLARTVLELIRSLFPIRTCPHLLSPENVRKHRYKVCLQYHIKNCKGPCEERQSEEEYLKDIDQIRQILNGNIQQLTDHLKEEMTALAEQMKFEEAQELKEKYLLLEKYKAKSVIVSTTIHNVDVFSYEESDNDAYVNYLHVRNGSIVQSYTIEYRKRLDESREEILSLAIAEMRNRFKSSSREIIVPFLPESEFKDTTFTVPQRGDKRKLLEVSEQNVKQYKIDKLKSAEKLNPEQRVTRILSRAQKDFRLHNLPMHIECFDNSNIQGTLPVSSCVVFKKAKPSKKDYRHFNVKTVEGPDDFASMYEAVYRRYKRLSEENQPLPDLVVVDGGKGQLSAACEALRDLQLNLPIIGIAKRLEEIFFPDDPIPLYLDKNSESLRLIQQMRDEAHRFGITHHRNRRSKNQVESALDKIPGVGTKTRDLLLSRYKSVKRIKEVPFEELSQYIGPVKAKLVYEALK</sequence>
<dbReference type="GO" id="GO:0009380">
    <property type="term" value="C:excinuclease repair complex"/>
    <property type="evidence" value="ECO:0007669"/>
    <property type="project" value="InterPro"/>
</dbReference>
<dbReference type="InterPro" id="IPR010994">
    <property type="entry name" value="RuvA_2-like"/>
</dbReference>
<feature type="domain" description="UvrC family homology region profile" evidence="10">
    <location>
        <begin position="269"/>
        <end position="479"/>
    </location>
</feature>
<comment type="similarity">
    <text evidence="7">Belongs to the UvrC family.</text>
</comment>
<dbReference type="Gene3D" id="3.40.1440.10">
    <property type="entry name" value="GIY-YIG endonuclease"/>
    <property type="match status" value="1"/>
</dbReference>
<feature type="domain" description="GIY-YIG" evidence="9">
    <location>
        <begin position="17"/>
        <end position="95"/>
    </location>
</feature>
<proteinExistence type="inferred from homology"/>
<keyword evidence="5 7" id="KW-0234">DNA repair</keyword>
<dbReference type="SUPFAM" id="SSF47781">
    <property type="entry name" value="RuvA domain 2-like"/>
    <property type="match status" value="1"/>
</dbReference>
<dbReference type="InterPro" id="IPR000305">
    <property type="entry name" value="GIY-YIG_endonuc"/>
</dbReference>